<dbReference type="SUPFAM" id="SSF52200">
    <property type="entry name" value="Toll/Interleukin receptor TIR domain"/>
    <property type="match status" value="1"/>
</dbReference>
<evidence type="ECO:0000313" key="2">
    <source>
        <dbReference type="Proteomes" id="UP001524501"/>
    </source>
</evidence>
<keyword evidence="1" id="KW-0675">Receptor</keyword>
<dbReference type="InterPro" id="IPR035897">
    <property type="entry name" value="Toll_tir_struct_dom_sf"/>
</dbReference>
<accession>A0ABT1QLQ4</accession>
<dbReference type="Proteomes" id="UP001524501">
    <property type="component" value="Unassembled WGS sequence"/>
</dbReference>
<dbReference type="RefSeq" id="WP_255974624.1">
    <property type="nucleotide sequence ID" value="NZ_JANFQF010000037.1"/>
</dbReference>
<evidence type="ECO:0000313" key="1">
    <source>
        <dbReference type="EMBL" id="MCQ4122715.1"/>
    </source>
</evidence>
<gene>
    <name evidence="1" type="ORF">NOF53_26785</name>
</gene>
<name>A0ABT1QLQ4_9NOCA</name>
<sequence length="43" mass="4779">MFLSHASEDKDAIARPLKDVLEALDLNVWDQGDSGVSEIWIPP</sequence>
<protein>
    <submittedName>
        <fullName evidence="1">Toll/interleukin-1 receptor domain-containing protein</fullName>
    </submittedName>
</protein>
<comment type="caution">
    <text evidence="1">The sequence shown here is derived from an EMBL/GenBank/DDBJ whole genome shotgun (WGS) entry which is preliminary data.</text>
</comment>
<reference evidence="1 2" key="1">
    <citation type="submission" date="2022-07" db="EMBL/GenBank/DDBJ databases">
        <title>Degradation activity of malathion, p-nitrophenol and potential low-temperature adaptation strategy of Rhodococcus sp. FXJ9.536.</title>
        <authorList>
            <person name="Huang J."/>
            <person name="Huang Y."/>
        </authorList>
    </citation>
    <scope>NUCLEOTIDE SEQUENCE [LARGE SCALE GENOMIC DNA]</scope>
    <source>
        <strain evidence="1 2">FXJ9.536</strain>
    </source>
</reference>
<dbReference type="EMBL" id="JANFQF010000037">
    <property type="protein sequence ID" value="MCQ4122715.1"/>
    <property type="molecule type" value="Genomic_DNA"/>
</dbReference>
<organism evidence="1 2">
    <name type="scientific">Rhodococcus tibetensis</name>
    <dbReference type="NCBI Taxonomy" id="2965064"/>
    <lineage>
        <taxon>Bacteria</taxon>
        <taxon>Bacillati</taxon>
        <taxon>Actinomycetota</taxon>
        <taxon>Actinomycetes</taxon>
        <taxon>Mycobacteriales</taxon>
        <taxon>Nocardiaceae</taxon>
        <taxon>Rhodococcus</taxon>
    </lineage>
</organism>
<keyword evidence="2" id="KW-1185">Reference proteome</keyword>
<proteinExistence type="predicted"/>